<proteinExistence type="inferred from homology"/>
<dbReference type="EMBL" id="OX597834">
    <property type="protein sequence ID" value="CAI9738543.1"/>
    <property type="molecule type" value="Genomic_DNA"/>
</dbReference>
<dbReference type="Gene3D" id="1.20.58.390">
    <property type="entry name" value="Neurotransmitter-gated ion-channel transmembrane domain"/>
    <property type="match status" value="2"/>
</dbReference>
<evidence type="ECO:0000259" key="7">
    <source>
        <dbReference type="Pfam" id="PF02932"/>
    </source>
</evidence>
<dbReference type="SUPFAM" id="SSF90112">
    <property type="entry name" value="Neurotransmitter-gated ion-channel transmembrane pore"/>
    <property type="match status" value="1"/>
</dbReference>
<dbReference type="InterPro" id="IPR006202">
    <property type="entry name" value="Neur_chan_lig-bd"/>
</dbReference>
<dbReference type="InterPro" id="IPR006201">
    <property type="entry name" value="Neur_channel"/>
</dbReference>
<gene>
    <name evidence="8" type="ORF">OCTVUL_1B009119</name>
</gene>
<feature type="transmembrane region" description="Helical" evidence="5">
    <location>
        <begin position="301"/>
        <end position="325"/>
    </location>
</feature>
<keyword evidence="4 5" id="KW-0472">Membrane</keyword>
<dbReference type="CDD" id="cd18989">
    <property type="entry name" value="LGIC_ECD_cation"/>
    <property type="match status" value="1"/>
</dbReference>
<dbReference type="Gene3D" id="2.70.170.10">
    <property type="entry name" value="Neurotransmitter-gated ion-channel ligand-binding domain"/>
    <property type="match status" value="1"/>
</dbReference>
<evidence type="ECO:0000256" key="5">
    <source>
        <dbReference type="RuleBase" id="RU000687"/>
    </source>
</evidence>
<evidence type="ECO:0000256" key="3">
    <source>
        <dbReference type="ARBA" id="ARBA00022989"/>
    </source>
</evidence>
<dbReference type="Pfam" id="PF02932">
    <property type="entry name" value="Neur_chan_memb"/>
    <property type="match status" value="1"/>
</dbReference>
<comment type="subcellular location">
    <subcellularLocation>
        <location evidence="1">Membrane</location>
        <topology evidence="1">Multi-pass membrane protein</topology>
    </subcellularLocation>
</comment>
<keyword evidence="5" id="KW-0813">Transport</keyword>
<keyword evidence="3 5" id="KW-1133">Transmembrane helix</keyword>
<dbReference type="CDD" id="cd19051">
    <property type="entry name" value="LGIC_TM_cation"/>
    <property type="match status" value="1"/>
</dbReference>
<feature type="domain" description="Neurotransmitter-gated ion-channel ligand-binding" evidence="6">
    <location>
        <begin position="42"/>
        <end position="242"/>
    </location>
</feature>
<sequence length="452" mass="51991">MAIFTLRIFTFGAVSLFVLGFLPHRVLTANSETNSSYMVNAQKLITELLKGYDRRVVPVTDGPVLVSLNLNVANFELDEYGGKFKVQGMLVKFWVDSRLDWDRKKYNIKVLCLPMKDVWRPDITLYNYVDHIDVPDMNEQAHIWKGGSVSDYNRMSFTAACEIDLKRFPFDTQTCELVFGSWLFSGDFVNLTTRFDNPYIYHERSFSKWHIESAKAKVIIKIYACCKEHYPEYVVTFVLRRLTTYSSHVLVFPAILLSALVPFLFLIPPESKERITLALCIMGINEINTVIPRYHSNVPIIVIYYVLTLVWVALSVILSIFVLNIHNRGPRRKKVPAIIRQIFLRGIRHLVGLGGDTYYAVDEEGTLSMRGFDRSNERDAKTGVQGSPAVPKSERDMDEIKKSVQYLVQRATITDARQEISSEWQQVALVIDRILFIFFLLTFFISTLSIFA</sequence>
<evidence type="ECO:0000259" key="6">
    <source>
        <dbReference type="Pfam" id="PF02931"/>
    </source>
</evidence>
<reference evidence="8" key="1">
    <citation type="submission" date="2023-08" db="EMBL/GenBank/DDBJ databases">
        <authorList>
            <person name="Alioto T."/>
            <person name="Alioto T."/>
            <person name="Gomez Garrido J."/>
        </authorList>
    </citation>
    <scope>NUCLEOTIDE SEQUENCE</scope>
</reference>
<keyword evidence="9" id="KW-1185">Reference proteome</keyword>
<dbReference type="PANTHER" id="PTHR18945">
    <property type="entry name" value="NEUROTRANSMITTER GATED ION CHANNEL"/>
    <property type="match status" value="1"/>
</dbReference>
<protein>
    <submittedName>
        <fullName evidence="8">Neuronal acetylcholine receptor subunit alpha-5-like</fullName>
    </submittedName>
</protein>
<feature type="domain" description="Neurotransmitter-gated ion-channel transmembrane" evidence="7">
    <location>
        <begin position="251"/>
        <end position="451"/>
    </location>
</feature>
<keyword evidence="2 5" id="KW-0812">Transmembrane</keyword>
<evidence type="ECO:0000256" key="4">
    <source>
        <dbReference type="ARBA" id="ARBA00023136"/>
    </source>
</evidence>
<dbReference type="InterPro" id="IPR036734">
    <property type="entry name" value="Neur_chan_lig-bd_sf"/>
</dbReference>
<dbReference type="InterPro" id="IPR038050">
    <property type="entry name" value="Neuro_actylchol_rec"/>
</dbReference>
<dbReference type="GO" id="GO:0016020">
    <property type="term" value="C:membrane"/>
    <property type="evidence" value="ECO:0007669"/>
    <property type="project" value="UniProtKB-SubCell"/>
</dbReference>
<dbReference type="Proteomes" id="UP001162480">
    <property type="component" value="Chromosome 21"/>
</dbReference>
<evidence type="ECO:0000313" key="9">
    <source>
        <dbReference type="Proteomes" id="UP001162480"/>
    </source>
</evidence>
<dbReference type="PRINTS" id="PR00252">
    <property type="entry name" value="NRIONCHANNEL"/>
</dbReference>
<feature type="transmembrane region" description="Helical" evidence="5">
    <location>
        <begin position="249"/>
        <end position="268"/>
    </location>
</feature>
<keyword evidence="5" id="KW-0406">Ion transport</keyword>
<evidence type="ECO:0000256" key="2">
    <source>
        <dbReference type="ARBA" id="ARBA00022692"/>
    </source>
</evidence>
<evidence type="ECO:0000256" key="1">
    <source>
        <dbReference type="ARBA" id="ARBA00004141"/>
    </source>
</evidence>
<dbReference type="GO" id="GO:0005230">
    <property type="term" value="F:extracellular ligand-gated monoatomic ion channel activity"/>
    <property type="evidence" value="ECO:0007669"/>
    <property type="project" value="InterPro"/>
</dbReference>
<dbReference type="InterPro" id="IPR018000">
    <property type="entry name" value="Neurotransmitter_ion_chnl_CS"/>
</dbReference>
<feature type="transmembrane region" description="Helical" evidence="5">
    <location>
        <begin position="427"/>
        <end position="451"/>
    </location>
</feature>
<dbReference type="GO" id="GO:0004888">
    <property type="term" value="F:transmembrane signaling receptor activity"/>
    <property type="evidence" value="ECO:0007669"/>
    <property type="project" value="InterPro"/>
</dbReference>
<dbReference type="InterPro" id="IPR036719">
    <property type="entry name" value="Neuro-gated_channel_TM_sf"/>
</dbReference>
<evidence type="ECO:0000313" key="8">
    <source>
        <dbReference type="EMBL" id="CAI9738543.1"/>
    </source>
</evidence>
<comment type="caution">
    <text evidence="5">Lacks conserved residue(s) required for the propagation of feature annotation.</text>
</comment>
<dbReference type="SUPFAM" id="SSF63712">
    <property type="entry name" value="Nicotinic receptor ligand binding domain-like"/>
    <property type="match status" value="1"/>
</dbReference>
<keyword evidence="5" id="KW-0407">Ion channel</keyword>
<accession>A0AA36BQ67</accession>
<dbReference type="Pfam" id="PF02931">
    <property type="entry name" value="Neur_chan_LBD"/>
    <property type="match status" value="1"/>
</dbReference>
<dbReference type="PROSITE" id="PS00236">
    <property type="entry name" value="NEUROTR_ION_CHANNEL"/>
    <property type="match status" value="1"/>
</dbReference>
<comment type="similarity">
    <text evidence="5">Belongs to the ligand-gated ion channel (TC 1.A.9) family.</text>
</comment>
<dbReference type="InterPro" id="IPR006029">
    <property type="entry name" value="Neurotrans-gated_channel_TM"/>
</dbReference>
<organism evidence="8 9">
    <name type="scientific">Octopus vulgaris</name>
    <name type="common">Common octopus</name>
    <dbReference type="NCBI Taxonomy" id="6645"/>
    <lineage>
        <taxon>Eukaryota</taxon>
        <taxon>Metazoa</taxon>
        <taxon>Spiralia</taxon>
        <taxon>Lophotrochozoa</taxon>
        <taxon>Mollusca</taxon>
        <taxon>Cephalopoda</taxon>
        <taxon>Coleoidea</taxon>
        <taxon>Octopodiformes</taxon>
        <taxon>Octopoda</taxon>
        <taxon>Incirrata</taxon>
        <taxon>Octopodidae</taxon>
        <taxon>Octopus</taxon>
    </lineage>
</organism>
<name>A0AA36BQ67_OCTVU</name>
<dbReference type="FunFam" id="2.70.170.10:FF:000028">
    <property type="entry name" value="AcetylCholine Receptor"/>
    <property type="match status" value="1"/>
</dbReference>
<dbReference type="AlphaFoldDB" id="A0AA36BQ67"/>